<comment type="caution">
    <text evidence="7">The sequence shown here is derived from an EMBL/GenBank/DDBJ whole genome shotgun (WGS) entry which is preliminary data.</text>
</comment>
<dbReference type="InterPro" id="IPR053066">
    <property type="entry name" value="ADGR_G7"/>
</dbReference>
<dbReference type="EMBL" id="JABSTU010000004">
    <property type="protein sequence ID" value="KAH8033396.1"/>
    <property type="molecule type" value="Genomic_DNA"/>
</dbReference>
<dbReference type="GO" id="GO:0004930">
    <property type="term" value="F:G protein-coupled receptor activity"/>
    <property type="evidence" value="ECO:0007669"/>
    <property type="project" value="InterPro"/>
</dbReference>
<gene>
    <name evidence="7" type="ORF">HPB51_012067</name>
</gene>
<proteinExistence type="predicted"/>
<dbReference type="Gene3D" id="1.20.1070.10">
    <property type="entry name" value="Rhodopsin 7-helix transmembrane proteins"/>
    <property type="match status" value="1"/>
</dbReference>
<dbReference type="Proteomes" id="UP000821866">
    <property type="component" value="Chromosome 2"/>
</dbReference>
<feature type="transmembrane region" description="Helical" evidence="5">
    <location>
        <begin position="91"/>
        <end position="110"/>
    </location>
</feature>
<keyword evidence="2 5" id="KW-0812">Transmembrane</keyword>
<reference evidence="7" key="2">
    <citation type="submission" date="2021-09" db="EMBL/GenBank/DDBJ databases">
        <authorList>
            <person name="Jia N."/>
            <person name="Wang J."/>
            <person name="Shi W."/>
            <person name="Du L."/>
            <person name="Sun Y."/>
            <person name="Zhan W."/>
            <person name="Jiang J."/>
            <person name="Wang Q."/>
            <person name="Zhang B."/>
            <person name="Ji P."/>
            <person name="Sakyi L.B."/>
            <person name="Cui X."/>
            <person name="Yuan T."/>
            <person name="Jiang B."/>
            <person name="Yang W."/>
            <person name="Lam T.T.-Y."/>
            <person name="Chang Q."/>
            <person name="Ding S."/>
            <person name="Wang X."/>
            <person name="Zhu J."/>
            <person name="Ruan X."/>
            <person name="Zhao L."/>
            <person name="Wei J."/>
            <person name="Que T."/>
            <person name="Du C."/>
            <person name="Cheng J."/>
            <person name="Dai P."/>
            <person name="Han X."/>
            <person name="Huang E."/>
            <person name="Gao Y."/>
            <person name="Liu J."/>
            <person name="Shao H."/>
            <person name="Ye R."/>
            <person name="Li L."/>
            <person name="Wei W."/>
            <person name="Wang X."/>
            <person name="Wang C."/>
            <person name="Huo Q."/>
            <person name="Li W."/>
            <person name="Guo W."/>
            <person name="Chen H."/>
            <person name="Chen S."/>
            <person name="Zhou L."/>
            <person name="Zhou L."/>
            <person name="Ni X."/>
            <person name="Tian J."/>
            <person name="Zhou Y."/>
            <person name="Sheng Y."/>
            <person name="Liu T."/>
            <person name="Pan Y."/>
            <person name="Xia L."/>
            <person name="Li J."/>
            <person name="Zhao F."/>
            <person name="Cao W."/>
        </authorList>
    </citation>
    <scope>NUCLEOTIDE SEQUENCE</scope>
    <source>
        <strain evidence="7">Rmic-2018</strain>
        <tissue evidence="7">Larvae</tissue>
    </source>
</reference>
<evidence type="ECO:0000256" key="1">
    <source>
        <dbReference type="ARBA" id="ARBA00004141"/>
    </source>
</evidence>
<keyword evidence="8" id="KW-1185">Reference proteome</keyword>
<organism evidence="7 8">
    <name type="scientific">Rhipicephalus microplus</name>
    <name type="common">Cattle tick</name>
    <name type="synonym">Boophilus microplus</name>
    <dbReference type="NCBI Taxonomy" id="6941"/>
    <lineage>
        <taxon>Eukaryota</taxon>
        <taxon>Metazoa</taxon>
        <taxon>Ecdysozoa</taxon>
        <taxon>Arthropoda</taxon>
        <taxon>Chelicerata</taxon>
        <taxon>Arachnida</taxon>
        <taxon>Acari</taxon>
        <taxon>Parasitiformes</taxon>
        <taxon>Ixodida</taxon>
        <taxon>Ixodoidea</taxon>
        <taxon>Ixodidae</taxon>
        <taxon>Rhipicephalinae</taxon>
        <taxon>Rhipicephalus</taxon>
        <taxon>Boophilus</taxon>
    </lineage>
</organism>
<evidence type="ECO:0000256" key="5">
    <source>
        <dbReference type="SAM" id="Phobius"/>
    </source>
</evidence>
<keyword evidence="3 5" id="KW-1133">Transmembrane helix</keyword>
<accession>A0A9J6EGP3</accession>
<dbReference type="Pfam" id="PF00002">
    <property type="entry name" value="7tm_2"/>
    <property type="match status" value="1"/>
</dbReference>
<feature type="domain" description="G-protein coupled receptors family 2 profile 2" evidence="6">
    <location>
        <begin position="1"/>
        <end position="115"/>
    </location>
</feature>
<protein>
    <recommendedName>
        <fullName evidence="6">G-protein coupled receptors family 2 profile 2 domain-containing protein</fullName>
    </recommendedName>
</protein>
<feature type="transmembrane region" description="Helical" evidence="5">
    <location>
        <begin position="59"/>
        <end position="79"/>
    </location>
</feature>
<evidence type="ECO:0000256" key="3">
    <source>
        <dbReference type="ARBA" id="ARBA00022989"/>
    </source>
</evidence>
<evidence type="ECO:0000313" key="8">
    <source>
        <dbReference type="Proteomes" id="UP000821866"/>
    </source>
</evidence>
<sequence length="333" mass="36970">MLSCWLENEALLYSFLLPVAVILAANTFVFWLIVYNIYCRRQTGLRSSQSQVELAKAQLRATICIIFLLGLTWIFAYLSLIQAASQELGHVFEYLFVISSSLQGLVIFIFHNTGAALQSSLDSAMSDGDIRRLCRFFSELTLEDIHSLEIRMFPFLSAVEGMDLLPAVDAVFHRIKAINDEQERLQSMATFYSWLLPRTRRIPWVLYSVHRILSVLDATQIGLTLAQKVRSLDNRAIEGVFDEGSAWCLTILTTQGALSPANYIPPWAHTVQKGACAGVCDACHPSLSSEQLQKGCAGCEAMGTQQTEGRKAACAGVCNACHLSLPSEKLHKE</sequence>
<dbReference type="PANTHER" id="PTHR47767">
    <property type="entry name" value="ADHESION G PROTEIN-COUPLED RECEPTOR G7"/>
    <property type="match status" value="1"/>
</dbReference>
<name>A0A9J6EGP3_RHIMP</name>
<dbReference type="InterPro" id="IPR017981">
    <property type="entry name" value="GPCR_2-like_7TM"/>
</dbReference>
<evidence type="ECO:0000313" key="7">
    <source>
        <dbReference type="EMBL" id="KAH8033396.1"/>
    </source>
</evidence>
<dbReference type="PROSITE" id="PS50261">
    <property type="entry name" value="G_PROTEIN_RECEP_F2_4"/>
    <property type="match status" value="1"/>
</dbReference>
<evidence type="ECO:0000256" key="4">
    <source>
        <dbReference type="ARBA" id="ARBA00023136"/>
    </source>
</evidence>
<dbReference type="GO" id="GO:0016020">
    <property type="term" value="C:membrane"/>
    <property type="evidence" value="ECO:0007669"/>
    <property type="project" value="UniProtKB-SubCell"/>
</dbReference>
<dbReference type="PANTHER" id="PTHR47767:SF1">
    <property type="entry name" value="ADHESION G PROTEIN-COUPLED RECEPTOR G7"/>
    <property type="match status" value="1"/>
</dbReference>
<dbReference type="GO" id="GO:0007166">
    <property type="term" value="P:cell surface receptor signaling pathway"/>
    <property type="evidence" value="ECO:0007669"/>
    <property type="project" value="InterPro"/>
</dbReference>
<dbReference type="AlphaFoldDB" id="A0A9J6EGP3"/>
<comment type="subcellular location">
    <subcellularLocation>
        <location evidence="1">Membrane</location>
        <topology evidence="1">Multi-pass membrane protein</topology>
    </subcellularLocation>
</comment>
<keyword evidence="4 5" id="KW-0472">Membrane</keyword>
<evidence type="ECO:0000259" key="6">
    <source>
        <dbReference type="PROSITE" id="PS50261"/>
    </source>
</evidence>
<dbReference type="VEuPathDB" id="VectorBase:LOC119161814"/>
<dbReference type="InterPro" id="IPR000832">
    <property type="entry name" value="GPCR_2_secretin-like"/>
</dbReference>
<reference evidence="7" key="1">
    <citation type="journal article" date="2020" name="Cell">
        <title>Large-Scale Comparative Analyses of Tick Genomes Elucidate Their Genetic Diversity and Vector Capacities.</title>
        <authorList>
            <consortium name="Tick Genome and Microbiome Consortium (TIGMIC)"/>
            <person name="Jia N."/>
            <person name="Wang J."/>
            <person name="Shi W."/>
            <person name="Du L."/>
            <person name="Sun Y."/>
            <person name="Zhan W."/>
            <person name="Jiang J.F."/>
            <person name="Wang Q."/>
            <person name="Zhang B."/>
            <person name="Ji P."/>
            <person name="Bell-Sakyi L."/>
            <person name="Cui X.M."/>
            <person name="Yuan T.T."/>
            <person name="Jiang B.G."/>
            <person name="Yang W.F."/>
            <person name="Lam T.T."/>
            <person name="Chang Q.C."/>
            <person name="Ding S.J."/>
            <person name="Wang X.J."/>
            <person name="Zhu J.G."/>
            <person name="Ruan X.D."/>
            <person name="Zhao L."/>
            <person name="Wei J.T."/>
            <person name="Ye R.Z."/>
            <person name="Que T.C."/>
            <person name="Du C.H."/>
            <person name="Zhou Y.H."/>
            <person name="Cheng J.X."/>
            <person name="Dai P.F."/>
            <person name="Guo W.B."/>
            <person name="Han X.H."/>
            <person name="Huang E.J."/>
            <person name="Li L.F."/>
            <person name="Wei W."/>
            <person name="Gao Y.C."/>
            <person name="Liu J.Z."/>
            <person name="Shao H.Z."/>
            <person name="Wang X."/>
            <person name="Wang C.C."/>
            <person name="Yang T.C."/>
            <person name="Huo Q.B."/>
            <person name="Li W."/>
            <person name="Chen H.Y."/>
            <person name="Chen S.E."/>
            <person name="Zhou L.G."/>
            <person name="Ni X.B."/>
            <person name="Tian J.H."/>
            <person name="Sheng Y."/>
            <person name="Liu T."/>
            <person name="Pan Y.S."/>
            <person name="Xia L.Y."/>
            <person name="Li J."/>
            <person name="Zhao F."/>
            <person name="Cao W.C."/>
        </authorList>
    </citation>
    <scope>NUCLEOTIDE SEQUENCE</scope>
    <source>
        <strain evidence="7">Rmic-2018</strain>
    </source>
</reference>
<feature type="transmembrane region" description="Helical" evidence="5">
    <location>
        <begin position="12"/>
        <end position="38"/>
    </location>
</feature>
<evidence type="ECO:0000256" key="2">
    <source>
        <dbReference type="ARBA" id="ARBA00022692"/>
    </source>
</evidence>